<evidence type="ECO:0000313" key="1">
    <source>
        <dbReference type="EMBL" id="MDO3720705.1"/>
    </source>
</evidence>
<keyword evidence="2" id="KW-1185">Reference proteome</keyword>
<gene>
    <name evidence="1" type="ORF">QVZ43_03155</name>
</gene>
<organism evidence="1 2">
    <name type="scientific">Marinobacter suaedae</name>
    <dbReference type="NCBI Taxonomy" id="3057675"/>
    <lineage>
        <taxon>Bacteria</taxon>
        <taxon>Pseudomonadati</taxon>
        <taxon>Pseudomonadota</taxon>
        <taxon>Gammaproteobacteria</taxon>
        <taxon>Pseudomonadales</taxon>
        <taxon>Marinobacteraceae</taxon>
        <taxon>Marinobacter</taxon>
    </lineage>
</organism>
<proteinExistence type="predicted"/>
<dbReference type="SUPFAM" id="SSF50475">
    <property type="entry name" value="FMN-binding split barrel"/>
    <property type="match status" value="1"/>
</dbReference>
<dbReference type="Pfam" id="PF04299">
    <property type="entry name" value="FMN_bind_2"/>
    <property type="match status" value="1"/>
</dbReference>
<dbReference type="PANTHER" id="PTHR35802">
    <property type="entry name" value="PROTEASE SYNTHASE AND SPORULATION PROTEIN PAI 2"/>
    <property type="match status" value="1"/>
</dbReference>
<sequence>MYVPNHFREDDSDELRQLIQEHSFGLLIVADEEGIEANHLPFHLSYEGGEAPGSLRCHVARSNPVWKRLQDGAKVLVVFQGPDGYVSPSWYATKSETGRVVPTWNYVAVHAEGQARVIEDSAWLHQLLRDLTNRHESGRSEPWGVEDAPADFTEGLVRAIVGIEVSIETLIGKVKASQNQPERNRAGVKAGLEREETEARCARSMSDFVHVL</sequence>
<protein>
    <submittedName>
        <fullName evidence="1">FMN-binding negative transcriptional regulator</fullName>
    </submittedName>
</protein>
<comment type="caution">
    <text evidence="1">The sequence shown here is derived from an EMBL/GenBank/DDBJ whole genome shotgun (WGS) entry which is preliminary data.</text>
</comment>
<reference evidence="1" key="1">
    <citation type="submission" date="2023-07" db="EMBL/GenBank/DDBJ databases">
        <title>Marinobacter sp. chi1 genome sequencing and assembly.</title>
        <authorList>
            <person name="Park S."/>
        </authorList>
    </citation>
    <scope>NUCLEOTIDE SEQUENCE</scope>
    <source>
        <strain evidence="1">Chi1</strain>
    </source>
</reference>
<dbReference type="Gene3D" id="2.30.110.10">
    <property type="entry name" value="Electron Transport, Fmn-binding Protein, Chain A"/>
    <property type="match status" value="1"/>
</dbReference>
<dbReference type="InterPro" id="IPR012349">
    <property type="entry name" value="Split_barrel_FMN-bd"/>
</dbReference>
<dbReference type="PANTHER" id="PTHR35802:SF1">
    <property type="entry name" value="PROTEASE SYNTHASE AND SPORULATION PROTEIN PAI 2"/>
    <property type="match status" value="1"/>
</dbReference>
<evidence type="ECO:0000313" key="2">
    <source>
        <dbReference type="Proteomes" id="UP001168640"/>
    </source>
</evidence>
<dbReference type="EMBL" id="JAUMIS010000001">
    <property type="protein sequence ID" value="MDO3720705.1"/>
    <property type="molecule type" value="Genomic_DNA"/>
</dbReference>
<dbReference type="Proteomes" id="UP001168640">
    <property type="component" value="Unassembled WGS sequence"/>
</dbReference>
<accession>A0ABT8VXN9</accession>
<dbReference type="PIRSF" id="PIRSF010372">
    <property type="entry name" value="PaiB"/>
    <property type="match status" value="1"/>
</dbReference>
<name>A0ABT8VXN9_9GAMM</name>
<dbReference type="RefSeq" id="WP_223794338.1">
    <property type="nucleotide sequence ID" value="NZ_JAUMIS010000001.1"/>
</dbReference>
<dbReference type="InterPro" id="IPR007396">
    <property type="entry name" value="TR_PAI2-type"/>
</dbReference>